<accession>A0A913Y227</accession>
<dbReference type="Pfam" id="PF23753">
    <property type="entry name" value="TPR_WDR11"/>
    <property type="match status" value="1"/>
</dbReference>
<dbReference type="OMA" id="HATESTW"/>
<dbReference type="InterPro" id="IPR036322">
    <property type="entry name" value="WD40_repeat_dom_sf"/>
</dbReference>
<proteinExistence type="predicted"/>
<dbReference type="PROSITE" id="PS51257">
    <property type="entry name" value="PROKAR_LIPOPROTEIN"/>
    <property type="match status" value="1"/>
</dbReference>
<dbReference type="PANTHER" id="PTHR14593:SF5">
    <property type="entry name" value="WD REPEAT-CONTAINING PROTEIN 11"/>
    <property type="match status" value="1"/>
</dbReference>
<evidence type="ECO:0000313" key="4">
    <source>
        <dbReference type="Proteomes" id="UP000887567"/>
    </source>
</evidence>
<dbReference type="GeneID" id="110251505"/>
<dbReference type="EnsemblMetazoa" id="XM_021058231.2">
    <property type="protein sequence ID" value="XP_020913890.2"/>
    <property type="gene ID" value="LOC110251505"/>
</dbReference>
<dbReference type="OrthoDB" id="1291858at2759"/>
<dbReference type="InterPro" id="IPR057852">
    <property type="entry name" value="Beta-prop_WDR11_1st"/>
</dbReference>
<feature type="domain" description="WDR11 first beta-propeller" evidence="1">
    <location>
        <begin position="14"/>
        <end position="169"/>
    </location>
</feature>
<dbReference type="Proteomes" id="UP000887567">
    <property type="component" value="Unplaced"/>
</dbReference>
<dbReference type="PANTHER" id="PTHR14593">
    <property type="entry name" value="WD REPEAT-CONTAINING PROTEIN 11"/>
    <property type="match status" value="1"/>
</dbReference>
<evidence type="ECO:0000313" key="3">
    <source>
        <dbReference type="EnsemblMetazoa" id="XP_020913890.2"/>
    </source>
</evidence>
<dbReference type="KEGG" id="epa:110251505"/>
<evidence type="ECO:0000259" key="1">
    <source>
        <dbReference type="Pfam" id="PF23751"/>
    </source>
</evidence>
<organism evidence="3 4">
    <name type="scientific">Exaiptasia diaphana</name>
    <name type="common">Tropical sea anemone</name>
    <name type="synonym">Aiptasia pulchella</name>
    <dbReference type="NCBI Taxonomy" id="2652724"/>
    <lineage>
        <taxon>Eukaryota</taxon>
        <taxon>Metazoa</taxon>
        <taxon>Cnidaria</taxon>
        <taxon>Anthozoa</taxon>
        <taxon>Hexacorallia</taxon>
        <taxon>Actiniaria</taxon>
        <taxon>Aiptasiidae</taxon>
        <taxon>Exaiptasia</taxon>
    </lineage>
</organism>
<dbReference type="GO" id="GO:0005737">
    <property type="term" value="C:cytoplasm"/>
    <property type="evidence" value="ECO:0007669"/>
    <property type="project" value="TreeGrafter"/>
</dbReference>
<dbReference type="SUPFAM" id="SSF50978">
    <property type="entry name" value="WD40 repeat-like"/>
    <property type="match status" value="1"/>
</dbReference>
<keyword evidence="4" id="KW-1185">Reference proteome</keyword>
<protein>
    <submittedName>
        <fullName evidence="3">Uncharacterized protein</fullName>
    </submittedName>
</protein>
<feature type="domain" description="WDR11 TPR" evidence="2">
    <location>
        <begin position="530"/>
        <end position="666"/>
    </location>
</feature>
<dbReference type="Pfam" id="PF23751">
    <property type="entry name" value="Beta-prop_WDR11_1st"/>
    <property type="match status" value="2"/>
</dbReference>
<sequence length="714" mass="79502">MKLSPRVLPGALHQHNKGACDWGWQSLIAYGCHNHVVIFDPKTIQAIQILDLHTAPCTKVKWGKENYHHDFASPYNLRLASGDSNGRIVVWDVALGKPIADFMEGNRPVLDLEWLSTQDACHDLLAALHSPSCLVLWNADTGTKLWKKSFQENVLCFAFDPFCPSHVTLMCQDWILFIDDFSINKAPESNGRRFYLTSSGTASPSSSGTNINTLASRSAAPKSALARVKLWAAGEPRGRSGEESVALSECLQLVYLPSCNHHLLVLFPREVMILDMEINQAVCSFCLERNSPSFIQIIPCRQRDVLMCLHENGSIIMRSRRRITQNPYFFNDHEKQESNMSVDIVYETKCQSDTLRLSKSSRLHGFLCCPTSEKKLVLLISDGRILIWDLKAKRCQTLESSFMSQECIRVSSPVGSNITDAVQSPVLRLADVIPPPLTSGKVLPQPGHFKFIMTGIMSAVAAPPTCAVMCPPLTTKNWSSYKPLIAIGTNQGSIQVFNLSTGILTREYSIHTGSVSFFVLLFSKYDIVYRACLVATIRSSGASQSTIKLVATNLIASGKLAEGVQLLCLIDKGLDACRYLQTYGEWEQAASLAKATLNYPDCAEVMRRWIEHLSSTHTSQQSKAILVLLSLGQFHKVLEMLHSMRYFDRAALFSEACQEFGFDFQHDDRMLSLVDTVNAEYARYLQGLGLKKPAVYFGNKAGDKGKELLEGMYS</sequence>
<dbReference type="RefSeq" id="XP_020913890.2">
    <property type="nucleotide sequence ID" value="XM_021058231.2"/>
</dbReference>
<name>A0A913Y227_EXADI</name>
<feature type="domain" description="WDR11 first beta-propeller" evidence="1">
    <location>
        <begin position="252"/>
        <end position="324"/>
    </location>
</feature>
<dbReference type="Gene3D" id="2.130.10.10">
    <property type="entry name" value="YVTN repeat-like/Quinoprotein amine dehydrogenase"/>
    <property type="match status" value="2"/>
</dbReference>
<dbReference type="InterPro" id="IPR057854">
    <property type="entry name" value="TPR_WDR11"/>
</dbReference>
<dbReference type="InterPro" id="IPR015943">
    <property type="entry name" value="WD40/YVTN_repeat-like_dom_sf"/>
</dbReference>
<dbReference type="InterPro" id="IPR039694">
    <property type="entry name" value="WDR11"/>
</dbReference>
<reference evidence="3" key="1">
    <citation type="submission" date="2022-11" db="UniProtKB">
        <authorList>
            <consortium name="EnsemblMetazoa"/>
        </authorList>
    </citation>
    <scope>IDENTIFICATION</scope>
</reference>
<evidence type="ECO:0000259" key="2">
    <source>
        <dbReference type="Pfam" id="PF23753"/>
    </source>
</evidence>
<dbReference type="AlphaFoldDB" id="A0A913Y227"/>